<dbReference type="InterPro" id="IPR000297">
    <property type="entry name" value="PPIase_PpiC"/>
</dbReference>
<sequence length="712" mass="77445">MSVIQKIQDKYGKVMAIIIGIALVIFVVMLAFENKGSLFSGDTRTVGKVNGETVDLQQFNNMVEQTTQTMQSRGMSGGEGSAQQANDQAWGQEVSRILLDQETKKLGLEVGRKELNDMMFGPNPPQEIMQMFANPQTGQFDGAAAQAQLNQIKSKGSPEQKAQLGAFLDQLAFQRTAEKYDALLTTSINFPKWMLEKQQADDALLSKVSYVRAPYTSISDSAVRVSDDDIQSFINKHKNDFKQQDSRSISYVAFDADPSAADSAAAKKRILELKPGFDSAHNVKDYLVSQGVNNYYDGFISGSHIQVPMKDSILRVGVGNIYGPYIDGPNYQLAKVVATTTMPDTVKVRHILIATVTQDPQSGQQVPIRDSATARKMADSVFQVLQKGESFDSLVAKVSDDPGKTQNGGTYDNVTSGQMMPEFNDFIFTHPAGSKGIVKTNFGYHIIEVLSTKGSGTGYKIAYIGKPIEASQETDNAANAAATRFAAQATDQKSFNAAAEKLQGQKGINKSVAANIPPTGANIQGLGASRSFVKSIYNAKLGEVVQPTRVGSYYVVGLVTEINKEGIMSPAKARMMVEPLLVNQKKAKLLSDKIGKITTLEAAASVLKGQIETADSLRFNAQTPTALGFEPKVIGASFNKENLNKVVPEAIAGTQGVYVIKVDNLISTPTEAQNIDAIRKMRYMQAKQQAQFQSLQALREAATIKDYRSKFY</sequence>
<keyword evidence="11" id="KW-0697">Rotamase</keyword>
<evidence type="ECO:0000313" key="14">
    <source>
        <dbReference type="EMBL" id="AHF17893.1"/>
    </source>
</evidence>
<evidence type="ECO:0000256" key="8">
    <source>
        <dbReference type="ARBA" id="ARBA00038408"/>
    </source>
</evidence>
<evidence type="ECO:0000256" key="1">
    <source>
        <dbReference type="ARBA" id="ARBA00004382"/>
    </source>
</evidence>
<dbReference type="OrthoDB" id="9812372at2"/>
<keyword evidence="15" id="KW-1185">Reference proteome</keyword>
<dbReference type="InterPro" id="IPR052029">
    <property type="entry name" value="PpiD_chaperone"/>
</dbReference>
<evidence type="ECO:0000256" key="7">
    <source>
        <dbReference type="ARBA" id="ARBA00023186"/>
    </source>
</evidence>
<dbReference type="GO" id="GO:0003755">
    <property type="term" value="F:peptidyl-prolyl cis-trans isomerase activity"/>
    <property type="evidence" value="ECO:0007669"/>
    <property type="project" value="UniProtKB-KW"/>
</dbReference>
<dbReference type="Pfam" id="PF13616">
    <property type="entry name" value="Rotamase_3"/>
    <property type="match status" value="1"/>
</dbReference>
<protein>
    <recommendedName>
        <fullName evidence="9">Periplasmic chaperone PpiD</fullName>
    </recommendedName>
    <alternativeName>
        <fullName evidence="10">Periplasmic folding chaperone</fullName>
    </alternativeName>
</protein>
<dbReference type="SUPFAM" id="SSF54534">
    <property type="entry name" value="FKBP-like"/>
    <property type="match status" value="1"/>
</dbReference>
<evidence type="ECO:0000313" key="15">
    <source>
        <dbReference type="Proteomes" id="UP000003586"/>
    </source>
</evidence>
<dbReference type="GO" id="GO:0005886">
    <property type="term" value="C:plasma membrane"/>
    <property type="evidence" value="ECO:0007669"/>
    <property type="project" value="UniProtKB-SubCell"/>
</dbReference>
<feature type="transmembrane region" description="Helical" evidence="12">
    <location>
        <begin position="12"/>
        <end position="32"/>
    </location>
</feature>
<dbReference type="EMBL" id="CP007035">
    <property type="protein sequence ID" value="AHF17893.1"/>
    <property type="molecule type" value="Genomic_DNA"/>
</dbReference>
<dbReference type="KEGG" id="nso:NIASO_16130"/>
<evidence type="ECO:0000256" key="6">
    <source>
        <dbReference type="ARBA" id="ARBA00023136"/>
    </source>
</evidence>
<name>W0F7V5_9BACT</name>
<evidence type="ECO:0000256" key="5">
    <source>
        <dbReference type="ARBA" id="ARBA00022989"/>
    </source>
</evidence>
<keyword evidence="4 12" id="KW-0812">Transmembrane</keyword>
<dbReference type="SUPFAM" id="SSF109998">
    <property type="entry name" value="Triger factor/SurA peptide-binding domain-like"/>
    <property type="match status" value="1"/>
</dbReference>
<keyword evidence="3" id="KW-0997">Cell inner membrane</keyword>
<reference evidence="14 15" key="1">
    <citation type="submission" date="2013-12" db="EMBL/GenBank/DDBJ databases">
        <authorList>
            <consortium name="DOE Joint Genome Institute"/>
            <person name="Eisen J."/>
            <person name="Huntemann M."/>
            <person name="Han J."/>
            <person name="Chen A."/>
            <person name="Kyrpides N."/>
            <person name="Mavromatis K."/>
            <person name="Markowitz V."/>
            <person name="Palaniappan K."/>
            <person name="Ivanova N."/>
            <person name="Schaumberg A."/>
            <person name="Pati A."/>
            <person name="Liolios K."/>
            <person name="Nordberg H.P."/>
            <person name="Cantor M.N."/>
            <person name="Hua S.X."/>
            <person name="Woyke T."/>
        </authorList>
    </citation>
    <scope>NUCLEOTIDE SEQUENCE [LARGE SCALE GENOMIC DNA]</scope>
    <source>
        <strain evidence="15">DSM 19437</strain>
    </source>
</reference>
<feature type="domain" description="PpiC" evidence="13">
    <location>
        <begin position="343"/>
        <end position="451"/>
    </location>
</feature>
<keyword evidence="5 12" id="KW-1133">Transmembrane helix</keyword>
<evidence type="ECO:0000256" key="3">
    <source>
        <dbReference type="ARBA" id="ARBA00022519"/>
    </source>
</evidence>
<keyword evidence="2" id="KW-1003">Cell membrane</keyword>
<evidence type="ECO:0000256" key="4">
    <source>
        <dbReference type="ARBA" id="ARBA00022692"/>
    </source>
</evidence>
<proteinExistence type="inferred from homology"/>
<evidence type="ECO:0000256" key="10">
    <source>
        <dbReference type="ARBA" id="ARBA00042775"/>
    </source>
</evidence>
<accession>W0F7V5</accession>
<keyword evidence="11" id="KW-0413">Isomerase</keyword>
<dbReference type="PANTHER" id="PTHR47529">
    <property type="entry name" value="PEPTIDYL-PROLYL CIS-TRANS ISOMERASE D"/>
    <property type="match status" value="1"/>
</dbReference>
<dbReference type="PANTHER" id="PTHR47529:SF1">
    <property type="entry name" value="PERIPLASMIC CHAPERONE PPID"/>
    <property type="match status" value="1"/>
</dbReference>
<evidence type="ECO:0000256" key="12">
    <source>
        <dbReference type="SAM" id="Phobius"/>
    </source>
</evidence>
<dbReference type="HOGENOM" id="CLU_023843_0_1_10"/>
<dbReference type="Gene3D" id="3.10.50.40">
    <property type="match status" value="1"/>
</dbReference>
<dbReference type="InterPro" id="IPR046357">
    <property type="entry name" value="PPIase_dom_sf"/>
</dbReference>
<dbReference type="PROSITE" id="PS50198">
    <property type="entry name" value="PPIC_PPIASE_2"/>
    <property type="match status" value="1"/>
</dbReference>
<comment type="subcellular location">
    <subcellularLocation>
        <location evidence="1">Cell inner membrane</location>
        <topology evidence="1">Single-pass type II membrane protein</topology>
        <orientation evidence="1">Periplasmic side</orientation>
    </subcellularLocation>
</comment>
<keyword evidence="7" id="KW-0143">Chaperone</keyword>
<evidence type="ECO:0000256" key="11">
    <source>
        <dbReference type="PROSITE-ProRule" id="PRU00278"/>
    </source>
</evidence>
<evidence type="ECO:0000256" key="9">
    <source>
        <dbReference type="ARBA" id="ARBA00040743"/>
    </source>
</evidence>
<gene>
    <name evidence="14" type="ORF">NIASO_16130</name>
</gene>
<comment type="similarity">
    <text evidence="8">Belongs to the PpiD chaperone family.</text>
</comment>
<dbReference type="STRING" id="929713.NIASO_16130"/>
<dbReference type="InterPro" id="IPR027304">
    <property type="entry name" value="Trigger_fact/SurA_dom_sf"/>
</dbReference>
<dbReference type="Proteomes" id="UP000003586">
    <property type="component" value="Chromosome"/>
</dbReference>
<evidence type="ECO:0000256" key="2">
    <source>
        <dbReference type="ARBA" id="ARBA00022475"/>
    </source>
</evidence>
<dbReference type="AlphaFoldDB" id="W0F7V5"/>
<evidence type="ECO:0000259" key="13">
    <source>
        <dbReference type="PROSITE" id="PS50198"/>
    </source>
</evidence>
<dbReference type="eggNOG" id="COG0760">
    <property type="taxonomic scope" value="Bacteria"/>
</dbReference>
<keyword evidence="6 12" id="KW-0472">Membrane</keyword>
<dbReference type="Pfam" id="PF13623">
    <property type="entry name" value="SurA_N_2"/>
    <property type="match status" value="1"/>
</dbReference>
<organism evidence="14 15">
    <name type="scientific">Niabella soli DSM 19437</name>
    <dbReference type="NCBI Taxonomy" id="929713"/>
    <lineage>
        <taxon>Bacteria</taxon>
        <taxon>Pseudomonadati</taxon>
        <taxon>Bacteroidota</taxon>
        <taxon>Chitinophagia</taxon>
        <taxon>Chitinophagales</taxon>
        <taxon>Chitinophagaceae</taxon>
        <taxon>Niabella</taxon>
    </lineage>
</organism>
<dbReference type="RefSeq" id="WP_008587163.1">
    <property type="nucleotide sequence ID" value="NZ_CP007035.1"/>
</dbReference>